<keyword evidence="2" id="KW-0548">Nucleotidyltransferase</keyword>
<keyword evidence="2" id="KW-0808">Transferase</keyword>
<keyword evidence="3" id="KW-1185">Reference proteome</keyword>
<evidence type="ECO:0000313" key="3">
    <source>
        <dbReference type="Proteomes" id="UP000763557"/>
    </source>
</evidence>
<name>A0ABX2F889_9PSEU</name>
<dbReference type="Pfam" id="PF00294">
    <property type="entry name" value="PfkB"/>
    <property type="match status" value="1"/>
</dbReference>
<evidence type="ECO:0000259" key="1">
    <source>
        <dbReference type="Pfam" id="PF00294"/>
    </source>
</evidence>
<dbReference type="Proteomes" id="UP000763557">
    <property type="component" value="Unassembled WGS sequence"/>
</dbReference>
<dbReference type="RefSeq" id="WP_173135663.1">
    <property type="nucleotide sequence ID" value="NZ_CBCSGW010000001.1"/>
</dbReference>
<dbReference type="GO" id="GO:0016779">
    <property type="term" value="F:nucleotidyltransferase activity"/>
    <property type="evidence" value="ECO:0007669"/>
    <property type="project" value="UniProtKB-KW"/>
</dbReference>
<dbReference type="PANTHER" id="PTHR46969:SF1">
    <property type="entry name" value="BIFUNCTIONAL PROTEIN HLDE"/>
    <property type="match status" value="1"/>
</dbReference>
<protein>
    <submittedName>
        <fullName evidence="2">D-glycero-beta-D-manno-heptose 1-phosphate adenylyltransferase</fullName>
    </submittedName>
</protein>
<evidence type="ECO:0000313" key="2">
    <source>
        <dbReference type="EMBL" id="NRN67568.1"/>
    </source>
</evidence>
<dbReference type="EMBL" id="JAAATY010000015">
    <property type="protein sequence ID" value="NRN67568.1"/>
    <property type="molecule type" value="Genomic_DNA"/>
</dbReference>
<reference evidence="2 3" key="1">
    <citation type="submission" date="2020-01" db="EMBL/GenBank/DDBJ databases">
        <title>Kibdelosporangium persica a novel Actinomycetes from a hot desert in Iran.</title>
        <authorList>
            <person name="Safaei N."/>
            <person name="Zaburannyi N."/>
            <person name="Mueller R."/>
            <person name="Wink J."/>
        </authorList>
    </citation>
    <scope>NUCLEOTIDE SEQUENCE [LARGE SCALE GENOMIC DNA]</scope>
    <source>
        <strain evidence="2 3">4NS15</strain>
    </source>
</reference>
<sequence length="286" mass="29293">MNLVVVGDCLLDTDLVGTSTRLCPDAPVPVLDVEDELVRPGGAGLAATLAATFADADVTLVTVIADDADGDRLRKALNGTPLVAGPSWTPTPVKTRLRSGGQSIARIDRGGSSGNPVVTGEMLDAIRCADTVLVSDYGRGLAANQQVRDVLSSIADEVPVVWDPHPRGPRPIPGARLVTPNTSEAMNASGCATHEDAAAELRRRWLADAVVITLGSRGALLDAGTGPVLVPAPTVQLVDPCGAGDCFAVTAATRLMAGDDHFAAVFAGVVAASRFVAQAFAEGDSL</sequence>
<dbReference type="InterPro" id="IPR011611">
    <property type="entry name" value="PfkB_dom"/>
</dbReference>
<comment type="caution">
    <text evidence="2">The sequence shown here is derived from an EMBL/GenBank/DDBJ whole genome shotgun (WGS) entry which is preliminary data.</text>
</comment>
<dbReference type="InterPro" id="IPR029056">
    <property type="entry name" value="Ribokinase-like"/>
</dbReference>
<gene>
    <name evidence="2" type="ORF">GC106_48080</name>
</gene>
<feature type="domain" description="Carbohydrate kinase PfkB" evidence="1">
    <location>
        <begin position="2"/>
        <end position="276"/>
    </location>
</feature>
<organism evidence="2 3">
    <name type="scientific">Kibdelosporangium persicum</name>
    <dbReference type="NCBI Taxonomy" id="2698649"/>
    <lineage>
        <taxon>Bacteria</taxon>
        <taxon>Bacillati</taxon>
        <taxon>Actinomycetota</taxon>
        <taxon>Actinomycetes</taxon>
        <taxon>Pseudonocardiales</taxon>
        <taxon>Pseudonocardiaceae</taxon>
        <taxon>Kibdelosporangium</taxon>
    </lineage>
</organism>
<dbReference type="Gene3D" id="3.40.1190.20">
    <property type="match status" value="1"/>
</dbReference>
<proteinExistence type="predicted"/>
<dbReference type="PANTHER" id="PTHR46969">
    <property type="entry name" value="BIFUNCTIONAL PROTEIN HLDE"/>
    <property type="match status" value="1"/>
</dbReference>
<accession>A0ABX2F889</accession>
<dbReference type="SUPFAM" id="SSF53613">
    <property type="entry name" value="Ribokinase-like"/>
    <property type="match status" value="1"/>
</dbReference>